<accession>A0A368S579</accession>
<feature type="signal peptide" evidence="1">
    <location>
        <begin position="1"/>
        <end position="33"/>
    </location>
</feature>
<keyword evidence="1" id="KW-0732">Signal</keyword>
<name>A0A368S579_SETIT</name>
<proteinExistence type="predicted"/>
<reference evidence="2" key="1">
    <citation type="journal article" date="2012" name="Nat. Biotechnol.">
        <title>Reference genome sequence of the model plant Setaria.</title>
        <authorList>
            <person name="Bennetzen J.L."/>
            <person name="Schmutz J."/>
            <person name="Wang H."/>
            <person name="Percifield R."/>
            <person name="Hawkins J."/>
            <person name="Pontaroli A.C."/>
            <person name="Estep M."/>
            <person name="Feng L."/>
            <person name="Vaughn J.N."/>
            <person name="Grimwood J."/>
            <person name="Jenkins J."/>
            <person name="Barry K."/>
            <person name="Lindquist E."/>
            <person name="Hellsten U."/>
            <person name="Deshpande S."/>
            <person name="Wang X."/>
            <person name="Wu X."/>
            <person name="Mitros T."/>
            <person name="Triplett J."/>
            <person name="Yang X."/>
            <person name="Ye C.Y."/>
            <person name="Mauro-Herrera M."/>
            <person name="Wang L."/>
            <person name="Li P."/>
            <person name="Sharma M."/>
            <person name="Sharma R."/>
            <person name="Ronald P.C."/>
            <person name="Panaud O."/>
            <person name="Kellogg E.A."/>
            <person name="Brutnell T.P."/>
            <person name="Doust A.N."/>
            <person name="Tuskan G.A."/>
            <person name="Rokhsar D."/>
            <person name="Devos K.M."/>
        </authorList>
    </citation>
    <scope>NUCLEOTIDE SEQUENCE [LARGE SCALE GENOMIC DNA]</scope>
    <source>
        <strain evidence="2">Yugu1</strain>
    </source>
</reference>
<reference evidence="2" key="2">
    <citation type="submission" date="2015-07" db="EMBL/GenBank/DDBJ databases">
        <authorList>
            <person name="Noorani M."/>
        </authorList>
    </citation>
    <scope>NUCLEOTIDE SEQUENCE</scope>
    <source>
        <strain evidence="2">Yugu1</strain>
    </source>
</reference>
<gene>
    <name evidence="2" type="ORF">SETIT_8G075000v2</name>
</gene>
<protein>
    <recommendedName>
        <fullName evidence="3">Bifunctional inhibitor/plant lipid transfer protein/seed storage helical domain-containing protein</fullName>
    </recommendedName>
</protein>
<evidence type="ECO:0000256" key="1">
    <source>
        <dbReference type="SAM" id="SignalP"/>
    </source>
</evidence>
<feature type="chain" id="PRO_5016744524" description="Bifunctional inhibitor/plant lipid transfer protein/seed storage helical domain-containing protein" evidence="1">
    <location>
        <begin position="34"/>
        <end position="90"/>
    </location>
</feature>
<dbReference type="EMBL" id="CM003535">
    <property type="protein sequence ID" value="RCV37579.1"/>
    <property type="molecule type" value="Genomic_DNA"/>
</dbReference>
<evidence type="ECO:0008006" key="3">
    <source>
        <dbReference type="Google" id="ProtNLM"/>
    </source>
</evidence>
<organism evidence="2">
    <name type="scientific">Setaria italica</name>
    <name type="common">Foxtail millet</name>
    <name type="synonym">Panicum italicum</name>
    <dbReference type="NCBI Taxonomy" id="4555"/>
    <lineage>
        <taxon>Eukaryota</taxon>
        <taxon>Viridiplantae</taxon>
        <taxon>Streptophyta</taxon>
        <taxon>Embryophyta</taxon>
        <taxon>Tracheophyta</taxon>
        <taxon>Spermatophyta</taxon>
        <taxon>Magnoliopsida</taxon>
        <taxon>Liliopsida</taxon>
        <taxon>Poales</taxon>
        <taxon>Poaceae</taxon>
        <taxon>PACMAD clade</taxon>
        <taxon>Panicoideae</taxon>
        <taxon>Panicodae</taxon>
        <taxon>Paniceae</taxon>
        <taxon>Cenchrinae</taxon>
        <taxon>Setaria</taxon>
    </lineage>
</organism>
<dbReference type="AlphaFoldDB" id="A0A368S579"/>
<sequence length="90" mass="9306">MAVAAVNKAVPAMTSAALLVAVVLSAFLSFSEAQDTSSCIAEILTTCGLAADRFENPQSTQNCCDLANADSLCACEAFCTAMSSFIIYPL</sequence>
<evidence type="ECO:0000313" key="2">
    <source>
        <dbReference type="EMBL" id="RCV37579.1"/>
    </source>
</evidence>